<comment type="caution">
    <text evidence="1">The sequence shown here is derived from an EMBL/GenBank/DDBJ whole genome shotgun (WGS) entry which is preliminary data.</text>
</comment>
<reference evidence="1" key="1">
    <citation type="submission" date="2020-05" db="EMBL/GenBank/DDBJ databases">
        <title>Mycena genomes resolve the evolution of fungal bioluminescence.</title>
        <authorList>
            <person name="Tsai I.J."/>
        </authorList>
    </citation>
    <scope>NUCLEOTIDE SEQUENCE</scope>
    <source>
        <strain evidence="1">CCC161011</strain>
    </source>
</reference>
<dbReference type="Gene3D" id="3.80.10.10">
    <property type="entry name" value="Ribonuclease Inhibitor"/>
    <property type="match status" value="1"/>
</dbReference>
<dbReference type="OrthoDB" id="2835991at2759"/>
<gene>
    <name evidence="1" type="ORF">MVEN_01496200</name>
</gene>
<dbReference type="SUPFAM" id="SSF52058">
    <property type="entry name" value="L domain-like"/>
    <property type="match status" value="1"/>
</dbReference>
<dbReference type="InterPro" id="IPR036047">
    <property type="entry name" value="F-box-like_dom_sf"/>
</dbReference>
<sequence length="395" mass="44763">MPPPTLPTELVEYILDFLDSLRDRQTLSCSLVSRSWVQSSQSQLFREIRLRLSRQTRLSNEQIVSPHLVLYIRRLEILSHIRSRLNSNPLVAQLLPMLSALCSLKLYNVNWGGSGGLSEDVQQAFRALLARPTLTSVHLDHCNSYRPLLPFYVLLSTVPSLKRLSLSQTRLDHENDVASDYPPPRKPVTLDYLSLERFVESLISSRISQFIDFTRLRTLVSHDDVCHVYIIPLLPVLGRAGTLERLELDSVPQSPEFDLSLVPSLRHLSLKYVNAEEGGRLVGFLSNVSALAQLEDVHIVIGAEILVIPDNRSPSIDWTAWGELDELFAAPPLIRLRRVTFDVDVSECWDLDLYYGVDTSLGPNEVARFEAMFSKLRQRGVLRVNEVNLTLSDCI</sequence>
<keyword evidence="2" id="KW-1185">Reference proteome</keyword>
<dbReference type="SUPFAM" id="SSF81383">
    <property type="entry name" value="F-box domain"/>
    <property type="match status" value="1"/>
</dbReference>
<evidence type="ECO:0008006" key="3">
    <source>
        <dbReference type="Google" id="ProtNLM"/>
    </source>
</evidence>
<accession>A0A8H6XSR4</accession>
<name>A0A8H6XSR4_9AGAR</name>
<dbReference type="AlphaFoldDB" id="A0A8H6XSR4"/>
<proteinExistence type="predicted"/>
<evidence type="ECO:0000313" key="2">
    <source>
        <dbReference type="Proteomes" id="UP000620124"/>
    </source>
</evidence>
<evidence type="ECO:0000313" key="1">
    <source>
        <dbReference type="EMBL" id="KAF7347403.1"/>
    </source>
</evidence>
<dbReference type="Gene3D" id="1.20.1280.50">
    <property type="match status" value="1"/>
</dbReference>
<dbReference type="EMBL" id="JACAZI010000012">
    <property type="protein sequence ID" value="KAF7347403.1"/>
    <property type="molecule type" value="Genomic_DNA"/>
</dbReference>
<organism evidence="1 2">
    <name type="scientific">Mycena venus</name>
    <dbReference type="NCBI Taxonomy" id="2733690"/>
    <lineage>
        <taxon>Eukaryota</taxon>
        <taxon>Fungi</taxon>
        <taxon>Dikarya</taxon>
        <taxon>Basidiomycota</taxon>
        <taxon>Agaricomycotina</taxon>
        <taxon>Agaricomycetes</taxon>
        <taxon>Agaricomycetidae</taxon>
        <taxon>Agaricales</taxon>
        <taxon>Marasmiineae</taxon>
        <taxon>Mycenaceae</taxon>
        <taxon>Mycena</taxon>
    </lineage>
</organism>
<protein>
    <recommendedName>
        <fullName evidence="3">F-box domain-containing protein</fullName>
    </recommendedName>
</protein>
<dbReference type="Proteomes" id="UP000620124">
    <property type="component" value="Unassembled WGS sequence"/>
</dbReference>
<dbReference type="InterPro" id="IPR032675">
    <property type="entry name" value="LRR_dom_sf"/>
</dbReference>